<dbReference type="FunCoup" id="M1AB29">
    <property type="interactions" value="530"/>
</dbReference>
<evidence type="ECO:0000313" key="3">
    <source>
        <dbReference type="EnsemblPlants" id="PGSC0003DMT400018733"/>
    </source>
</evidence>
<dbReference type="EnsemblPlants" id="PGSC0003DMT400018733">
    <property type="protein sequence ID" value="PGSC0003DMT400018733"/>
    <property type="gene ID" value="PGSC0003DMG400007262"/>
</dbReference>
<keyword evidence="4" id="KW-1185">Reference proteome</keyword>
<dbReference type="PaxDb" id="4113-PGSC0003DMT400018733"/>
<dbReference type="ExpressionAtlas" id="M1AB29">
    <property type="expression patterns" value="baseline"/>
</dbReference>
<feature type="region of interest" description="Disordered" evidence="1">
    <location>
        <begin position="64"/>
        <end position="100"/>
    </location>
</feature>
<feature type="transmembrane region" description="Helical" evidence="2">
    <location>
        <begin position="12"/>
        <end position="35"/>
    </location>
</feature>
<keyword evidence="2" id="KW-0812">Transmembrane</keyword>
<proteinExistence type="predicted"/>
<reference evidence="4" key="1">
    <citation type="journal article" date="2011" name="Nature">
        <title>Genome sequence and analysis of the tuber crop potato.</title>
        <authorList>
            <consortium name="The Potato Genome Sequencing Consortium"/>
        </authorList>
    </citation>
    <scope>NUCLEOTIDE SEQUENCE [LARGE SCALE GENOMIC DNA]</scope>
    <source>
        <strain evidence="4">cv. DM1-3 516 R44</strain>
    </source>
</reference>
<evidence type="ECO:0000313" key="4">
    <source>
        <dbReference type="Proteomes" id="UP000011115"/>
    </source>
</evidence>
<evidence type="ECO:0000256" key="1">
    <source>
        <dbReference type="SAM" id="MobiDB-lite"/>
    </source>
</evidence>
<evidence type="ECO:0000256" key="2">
    <source>
        <dbReference type="SAM" id="Phobius"/>
    </source>
</evidence>
<dbReference type="eggNOG" id="ENOG502SCFX">
    <property type="taxonomic scope" value="Eukaryota"/>
</dbReference>
<dbReference type="AlphaFoldDB" id="M1AB29"/>
<keyword evidence="2" id="KW-0472">Membrane</keyword>
<dbReference type="InParanoid" id="M1AB29"/>
<name>M1AB29_SOLTU</name>
<reference evidence="3" key="2">
    <citation type="submission" date="2015-06" db="UniProtKB">
        <authorList>
            <consortium name="EnsemblPlants"/>
        </authorList>
    </citation>
    <scope>IDENTIFICATION</scope>
    <source>
        <strain evidence="3">DM1-3 516 R44</strain>
    </source>
</reference>
<sequence>MWKDRGPGVKILWLWAIGTAGSIPFLLLHFLRFTFSPKTSVSSSFFAVLVTSVVRTRLRDMEQFMNAQQQTPGPIDSPATSDNDDHQSLNSEDFIREEKG</sequence>
<feature type="transmembrane region" description="Helical" evidence="2">
    <location>
        <begin position="41"/>
        <end position="58"/>
    </location>
</feature>
<accession>M1AB29</accession>
<protein>
    <submittedName>
        <fullName evidence="3">Uncharacterized protein</fullName>
    </submittedName>
</protein>
<dbReference type="OMA" id="MWKDRGP"/>
<keyword evidence="2" id="KW-1133">Transmembrane helix</keyword>
<dbReference type="Proteomes" id="UP000011115">
    <property type="component" value="Unassembled WGS sequence"/>
</dbReference>
<feature type="compositionally biased region" description="Basic and acidic residues" evidence="1">
    <location>
        <begin position="83"/>
        <end position="100"/>
    </location>
</feature>
<gene>
    <name evidence="3" type="primary">LOC102580294</name>
</gene>
<organism evidence="3 4">
    <name type="scientific">Solanum tuberosum</name>
    <name type="common">Potato</name>
    <dbReference type="NCBI Taxonomy" id="4113"/>
    <lineage>
        <taxon>Eukaryota</taxon>
        <taxon>Viridiplantae</taxon>
        <taxon>Streptophyta</taxon>
        <taxon>Embryophyta</taxon>
        <taxon>Tracheophyta</taxon>
        <taxon>Spermatophyta</taxon>
        <taxon>Magnoliopsida</taxon>
        <taxon>eudicotyledons</taxon>
        <taxon>Gunneridae</taxon>
        <taxon>Pentapetalae</taxon>
        <taxon>asterids</taxon>
        <taxon>lamiids</taxon>
        <taxon>Solanales</taxon>
        <taxon>Solanaceae</taxon>
        <taxon>Solanoideae</taxon>
        <taxon>Solaneae</taxon>
        <taxon>Solanum</taxon>
    </lineage>
</organism>
<dbReference type="Gramene" id="PGSC0003DMT400018733">
    <property type="protein sequence ID" value="PGSC0003DMT400018733"/>
    <property type="gene ID" value="PGSC0003DMG400007262"/>
</dbReference>
<dbReference type="OrthoDB" id="736038at2759"/>